<feature type="transmembrane region" description="Helical" evidence="9">
    <location>
        <begin position="186"/>
        <end position="207"/>
    </location>
</feature>
<keyword evidence="3 9" id="KW-0812">Transmembrane</keyword>
<keyword evidence="5" id="KW-0297">G-protein coupled receptor</keyword>
<keyword evidence="12" id="KW-1185">Reference proteome</keyword>
<dbReference type="GO" id="GO:0005886">
    <property type="term" value="C:plasma membrane"/>
    <property type="evidence" value="ECO:0007669"/>
    <property type="project" value="UniProtKB-SubCell"/>
</dbReference>
<dbReference type="GO" id="GO:0004930">
    <property type="term" value="F:G protein-coupled receptor activity"/>
    <property type="evidence" value="ECO:0007669"/>
    <property type="project" value="UniProtKB-KW"/>
</dbReference>
<feature type="domain" description="G-protein coupled receptors family 1 profile" evidence="10">
    <location>
        <begin position="24"/>
        <end position="274"/>
    </location>
</feature>
<dbReference type="CDD" id="cd15170">
    <property type="entry name" value="7tmA_FFAR2_FFAR3"/>
    <property type="match status" value="1"/>
</dbReference>
<dbReference type="PROSITE" id="PS50262">
    <property type="entry name" value="G_PROTEIN_RECEP_F1_2"/>
    <property type="match status" value="1"/>
</dbReference>
<feature type="transmembrane region" description="Helical" evidence="9">
    <location>
        <begin position="123"/>
        <end position="146"/>
    </location>
</feature>
<comment type="caution">
    <text evidence="11">The sequence shown here is derived from an EMBL/GenBank/DDBJ whole genome shotgun (WGS) entry which is preliminary data.</text>
</comment>
<dbReference type="InterPro" id="IPR013312">
    <property type="entry name" value="GPR40-rel_orph"/>
</dbReference>
<proteinExistence type="predicted"/>
<keyword evidence="4 9" id="KW-1133">Transmembrane helix</keyword>
<keyword evidence="2" id="KW-1003">Cell membrane</keyword>
<evidence type="ECO:0000256" key="9">
    <source>
        <dbReference type="SAM" id="Phobius"/>
    </source>
</evidence>
<evidence type="ECO:0000256" key="8">
    <source>
        <dbReference type="ARBA" id="ARBA00023224"/>
    </source>
</evidence>
<dbReference type="EMBL" id="JADWDJ010000013">
    <property type="protein sequence ID" value="KAG5270763.1"/>
    <property type="molecule type" value="Genomic_DNA"/>
</dbReference>
<dbReference type="PANTHER" id="PTHR45822:SF8">
    <property type="entry name" value="FREE FATTY ACID RECEPTOR 3-RELATED"/>
    <property type="match status" value="1"/>
</dbReference>
<evidence type="ECO:0000256" key="2">
    <source>
        <dbReference type="ARBA" id="ARBA00022475"/>
    </source>
</evidence>
<protein>
    <recommendedName>
        <fullName evidence="10">G-protein coupled receptors family 1 profile domain-containing protein</fullName>
    </recommendedName>
</protein>
<name>A0AAV6G6U1_9TELE</name>
<evidence type="ECO:0000256" key="7">
    <source>
        <dbReference type="ARBA" id="ARBA00023170"/>
    </source>
</evidence>
<evidence type="ECO:0000313" key="12">
    <source>
        <dbReference type="Proteomes" id="UP000823561"/>
    </source>
</evidence>
<dbReference type="Pfam" id="PF00001">
    <property type="entry name" value="7tm_1"/>
    <property type="match status" value="1"/>
</dbReference>
<evidence type="ECO:0000256" key="1">
    <source>
        <dbReference type="ARBA" id="ARBA00004651"/>
    </source>
</evidence>
<dbReference type="PRINTS" id="PR01904">
    <property type="entry name" value="GPR40FAMILY"/>
</dbReference>
<evidence type="ECO:0000256" key="6">
    <source>
        <dbReference type="ARBA" id="ARBA00023136"/>
    </source>
</evidence>
<dbReference type="AlphaFoldDB" id="A0AAV6G6U1"/>
<comment type="subcellular location">
    <subcellularLocation>
        <location evidence="1">Cell membrane</location>
        <topology evidence="1">Multi-pass membrane protein</topology>
    </subcellularLocation>
</comment>
<accession>A0AAV6G6U1</accession>
<evidence type="ECO:0000313" key="11">
    <source>
        <dbReference type="EMBL" id="KAG5270763.1"/>
    </source>
</evidence>
<evidence type="ECO:0000259" key="10">
    <source>
        <dbReference type="PROSITE" id="PS50262"/>
    </source>
</evidence>
<evidence type="ECO:0000256" key="5">
    <source>
        <dbReference type="ARBA" id="ARBA00023040"/>
    </source>
</evidence>
<keyword evidence="8" id="KW-0807">Transducer</keyword>
<dbReference type="FunFam" id="1.20.1070.10:FF:000173">
    <property type="entry name" value="Free fatty acid receptor 1"/>
    <property type="match status" value="1"/>
</dbReference>
<dbReference type="GO" id="GO:0071398">
    <property type="term" value="P:cellular response to fatty acid"/>
    <property type="evidence" value="ECO:0007669"/>
    <property type="project" value="TreeGrafter"/>
</dbReference>
<feature type="transmembrane region" description="Helical" evidence="9">
    <location>
        <begin position="219"/>
        <end position="239"/>
    </location>
</feature>
<dbReference type="Proteomes" id="UP000823561">
    <property type="component" value="Chromosome 13"/>
</dbReference>
<feature type="transmembrane region" description="Helical" evidence="9">
    <location>
        <begin position="254"/>
        <end position="276"/>
    </location>
</feature>
<evidence type="ECO:0000256" key="4">
    <source>
        <dbReference type="ARBA" id="ARBA00022989"/>
    </source>
</evidence>
<sequence length="327" mass="37993">MEIQPDRQLVLAVCIITFVFGFPANILALFTFIKKVRQNPTPVDILLLNLTVSDLLFLVFLPFRMKEAVDDMKWNMPYFFCPLSGYIFYTTIYNSTLFLTAISVERYLGVAFPIKYKLKRRPFYAVVFGFVAWAISMAHCSIVYIMQYYDHTNKTAIEPSERDTCYEEFTPAQLKILLPVRLELCIVLFCIPLLICSFCYINFIRILSRLPNITAHKRYRAIGLAAGTMLVFLVCFGPYNLSHVVGFVYWRSPWWRKIAVLTSTLNACMDPFIYYFSSSALRSTFRHVMRSMVDRLHLWCCCRAVYCPLLTCTDADERTQSSNDSSR</sequence>
<dbReference type="InterPro" id="IPR000276">
    <property type="entry name" value="GPCR_Rhodpsn"/>
</dbReference>
<gene>
    <name evidence="11" type="ORF">AALO_G00172010</name>
</gene>
<feature type="transmembrane region" description="Helical" evidence="9">
    <location>
        <begin position="12"/>
        <end position="33"/>
    </location>
</feature>
<dbReference type="InterPro" id="IPR017452">
    <property type="entry name" value="GPCR_Rhodpsn_7TM"/>
</dbReference>
<dbReference type="PANTHER" id="PTHR45822">
    <property type="entry name" value="FREE FATTY ACID RECEPTOR 2-RELATED"/>
    <property type="match status" value="1"/>
</dbReference>
<reference evidence="11" key="1">
    <citation type="submission" date="2020-10" db="EMBL/GenBank/DDBJ databases">
        <title>Chromosome-scale genome assembly of the Allis shad, Alosa alosa.</title>
        <authorList>
            <person name="Margot Z."/>
            <person name="Christophe K."/>
            <person name="Cabau C."/>
            <person name="Louis A."/>
            <person name="Berthelot C."/>
            <person name="Parey E."/>
            <person name="Roest Crollius H."/>
            <person name="Montfort J."/>
            <person name="Robinson-Rechavi M."/>
            <person name="Bucao C."/>
            <person name="Bouchez O."/>
            <person name="Gislard M."/>
            <person name="Lluch J."/>
            <person name="Milhes M."/>
            <person name="Lampietro C."/>
            <person name="Lopez Roques C."/>
            <person name="Donnadieu C."/>
            <person name="Braasch I."/>
            <person name="Desvignes T."/>
            <person name="Postlethwait J."/>
            <person name="Bobe J."/>
            <person name="Guiguen Y."/>
        </authorList>
    </citation>
    <scope>NUCLEOTIDE SEQUENCE</scope>
    <source>
        <strain evidence="11">M-15738</strain>
        <tissue evidence="11">Blood</tissue>
    </source>
</reference>
<feature type="transmembrane region" description="Helical" evidence="9">
    <location>
        <begin position="45"/>
        <end position="63"/>
    </location>
</feature>
<keyword evidence="6 9" id="KW-0472">Membrane</keyword>
<feature type="transmembrane region" description="Helical" evidence="9">
    <location>
        <begin position="83"/>
        <end position="102"/>
    </location>
</feature>
<evidence type="ECO:0000256" key="3">
    <source>
        <dbReference type="ARBA" id="ARBA00022692"/>
    </source>
</evidence>
<dbReference type="Gene3D" id="1.20.1070.10">
    <property type="entry name" value="Rhodopsin 7-helix transmembrane proteins"/>
    <property type="match status" value="1"/>
</dbReference>
<organism evidence="11 12">
    <name type="scientific">Alosa alosa</name>
    <name type="common">allis shad</name>
    <dbReference type="NCBI Taxonomy" id="278164"/>
    <lineage>
        <taxon>Eukaryota</taxon>
        <taxon>Metazoa</taxon>
        <taxon>Chordata</taxon>
        <taxon>Craniata</taxon>
        <taxon>Vertebrata</taxon>
        <taxon>Euteleostomi</taxon>
        <taxon>Actinopterygii</taxon>
        <taxon>Neopterygii</taxon>
        <taxon>Teleostei</taxon>
        <taxon>Clupei</taxon>
        <taxon>Clupeiformes</taxon>
        <taxon>Clupeoidei</taxon>
        <taxon>Clupeidae</taxon>
        <taxon>Alosa</taxon>
    </lineage>
</organism>
<keyword evidence="7" id="KW-0675">Receptor</keyword>
<dbReference type="PRINTS" id="PR00237">
    <property type="entry name" value="GPCRRHODOPSN"/>
</dbReference>
<dbReference type="SUPFAM" id="SSF81321">
    <property type="entry name" value="Family A G protein-coupled receptor-like"/>
    <property type="match status" value="1"/>
</dbReference>